<comment type="caution">
    <text evidence="1">The sequence shown here is derived from an EMBL/GenBank/DDBJ whole genome shotgun (WGS) entry which is preliminary data.</text>
</comment>
<dbReference type="RefSeq" id="WP_066087516.1">
    <property type="nucleotide sequence ID" value="NZ_LRVM01000005.1"/>
</dbReference>
<evidence type="ECO:0000313" key="2">
    <source>
        <dbReference type="Proteomes" id="UP000070539"/>
    </source>
</evidence>
<keyword evidence="2" id="KW-1185">Reference proteome</keyword>
<dbReference type="OrthoDB" id="9906338at2"/>
<name>A0A136WDX3_9FIRM</name>
<evidence type="ECO:0000313" key="1">
    <source>
        <dbReference type="EMBL" id="KXL52706.1"/>
    </source>
</evidence>
<dbReference type="Proteomes" id="UP000070539">
    <property type="component" value="Unassembled WGS sequence"/>
</dbReference>
<dbReference type="EMBL" id="LRVM01000005">
    <property type="protein sequence ID" value="KXL52706.1"/>
    <property type="molecule type" value="Genomic_DNA"/>
</dbReference>
<gene>
    <name evidence="1" type="ORF">CLNEO_17270</name>
</gene>
<accession>A0A136WDX3</accession>
<proteinExistence type="predicted"/>
<reference evidence="1 2" key="1">
    <citation type="submission" date="2016-01" db="EMBL/GenBank/DDBJ databases">
        <title>Genome sequence of Clostridium neopropionicum X4, DSM-3847.</title>
        <authorList>
            <person name="Poehlein A."/>
            <person name="Beck M.H."/>
            <person name="Bengelsdorf F.R."/>
            <person name="Daniel R."/>
            <person name="Duerre P."/>
        </authorList>
    </citation>
    <scope>NUCLEOTIDE SEQUENCE [LARGE SCALE GENOMIC DNA]</scope>
    <source>
        <strain evidence="1 2">DSM-3847</strain>
    </source>
</reference>
<dbReference type="AlphaFoldDB" id="A0A136WDX3"/>
<organism evidence="1 2">
    <name type="scientific">Anaerotignum neopropionicum</name>
    <dbReference type="NCBI Taxonomy" id="36847"/>
    <lineage>
        <taxon>Bacteria</taxon>
        <taxon>Bacillati</taxon>
        <taxon>Bacillota</taxon>
        <taxon>Clostridia</taxon>
        <taxon>Lachnospirales</taxon>
        <taxon>Anaerotignaceae</taxon>
        <taxon>Anaerotignum</taxon>
    </lineage>
</organism>
<protein>
    <submittedName>
        <fullName evidence="1">Uncharacterized protein</fullName>
    </submittedName>
</protein>
<sequence length="163" mass="18393">MLSEYIGIIGAVAGSVSTLIVVESIRHIGGVKFFLRDIRFKYRLNSSFSNSLYEEVKQPFRLGYDLDIYNCGSIPRLAHDFSLAFYKGGSLVLKANPKCDKNAFNVNPRELVSVSQVFDMDDLDNTLVGITKIVLSYKTSKRRNRKFVLYHGNPLYPDTGKKA</sequence>